<evidence type="ECO:0000256" key="5">
    <source>
        <dbReference type="PROSITE-ProRule" id="PRU00339"/>
    </source>
</evidence>
<organism evidence="6 7">
    <name type="scientific">Pleurodeles waltl</name>
    <name type="common">Iberian ribbed newt</name>
    <dbReference type="NCBI Taxonomy" id="8319"/>
    <lineage>
        <taxon>Eukaryota</taxon>
        <taxon>Metazoa</taxon>
        <taxon>Chordata</taxon>
        <taxon>Craniata</taxon>
        <taxon>Vertebrata</taxon>
        <taxon>Euteleostomi</taxon>
        <taxon>Amphibia</taxon>
        <taxon>Batrachia</taxon>
        <taxon>Caudata</taxon>
        <taxon>Salamandroidea</taxon>
        <taxon>Salamandridae</taxon>
        <taxon>Pleurodelinae</taxon>
        <taxon>Pleurodeles</taxon>
    </lineage>
</organism>
<evidence type="ECO:0000256" key="3">
    <source>
        <dbReference type="ARBA" id="ARBA00022737"/>
    </source>
</evidence>
<dbReference type="Proteomes" id="UP001066276">
    <property type="component" value="Chromosome 3_1"/>
</dbReference>
<comment type="similarity">
    <text evidence="1">Belongs to the TTC36 family.</text>
</comment>
<dbReference type="FunFam" id="1.25.40.10:FF:000213">
    <property type="entry name" value="Tetratricopeptide repeat domain 36"/>
    <property type="match status" value="1"/>
</dbReference>
<proteinExistence type="inferred from homology"/>
<gene>
    <name evidence="6" type="ORF">NDU88_006700</name>
</gene>
<accession>A0AAV7UNA1</accession>
<dbReference type="InterPro" id="IPR038906">
    <property type="entry name" value="TTC36"/>
</dbReference>
<feature type="repeat" description="TPR" evidence="5">
    <location>
        <begin position="49"/>
        <end position="82"/>
    </location>
</feature>
<dbReference type="PROSITE" id="PS50005">
    <property type="entry name" value="TPR"/>
    <property type="match status" value="1"/>
</dbReference>
<dbReference type="Pfam" id="PF13432">
    <property type="entry name" value="TPR_16"/>
    <property type="match status" value="1"/>
</dbReference>
<protein>
    <recommendedName>
        <fullName evidence="2">Tetratricopeptide repeat protein 36</fullName>
    </recommendedName>
</protein>
<dbReference type="PANTHER" id="PTHR21405:SF0">
    <property type="entry name" value="TETRATRICOPEPTIDE REPEAT PROTEIN 36"/>
    <property type="match status" value="1"/>
</dbReference>
<dbReference type="GO" id="GO:0006570">
    <property type="term" value="P:tyrosine metabolic process"/>
    <property type="evidence" value="ECO:0007669"/>
    <property type="project" value="TreeGrafter"/>
</dbReference>
<evidence type="ECO:0000313" key="6">
    <source>
        <dbReference type="EMBL" id="KAJ1189959.1"/>
    </source>
</evidence>
<dbReference type="EMBL" id="JANPWB010000005">
    <property type="protein sequence ID" value="KAJ1189959.1"/>
    <property type="molecule type" value="Genomic_DNA"/>
</dbReference>
<evidence type="ECO:0000256" key="2">
    <source>
        <dbReference type="ARBA" id="ARBA00019994"/>
    </source>
</evidence>
<dbReference type="InterPro" id="IPR011990">
    <property type="entry name" value="TPR-like_helical_dom_sf"/>
</dbReference>
<evidence type="ECO:0000313" key="7">
    <source>
        <dbReference type="Proteomes" id="UP001066276"/>
    </source>
</evidence>
<dbReference type="InterPro" id="IPR019734">
    <property type="entry name" value="TPR_rpt"/>
</dbReference>
<dbReference type="AlphaFoldDB" id="A0AAV7UNA1"/>
<evidence type="ECO:0000256" key="4">
    <source>
        <dbReference type="ARBA" id="ARBA00022803"/>
    </source>
</evidence>
<dbReference type="SMART" id="SM00028">
    <property type="entry name" value="TPR"/>
    <property type="match status" value="3"/>
</dbReference>
<dbReference type="Gene3D" id="1.25.40.10">
    <property type="entry name" value="Tetratricopeptide repeat domain"/>
    <property type="match status" value="1"/>
</dbReference>
<keyword evidence="7" id="KW-1185">Reference proteome</keyword>
<evidence type="ECO:0000256" key="1">
    <source>
        <dbReference type="ARBA" id="ARBA00006995"/>
    </source>
</evidence>
<name>A0AAV7UNA1_PLEWA</name>
<reference evidence="6" key="1">
    <citation type="journal article" date="2022" name="bioRxiv">
        <title>Sequencing and chromosome-scale assembly of the giantPleurodeles waltlgenome.</title>
        <authorList>
            <person name="Brown T."/>
            <person name="Elewa A."/>
            <person name="Iarovenko S."/>
            <person name="Subramanian E."/>
            <person name="Araus A.J."/>
            <person name="Petzold A."/>
            <person name="Susuki M."/>
            <person name="Suzuki K.-i.T."/>
            <person name="Hayashi T."/>
            <person name="Toyoda A."/>
            <person name="Oliveira C."/>
            <person name="Osipova E."/>
            <person name="Leigh N.D."/>
            <person name="Simon A."/>
            <person name="Yun M.H."/>
        </authorList>
    </citation>
    <scope>NUCLEOTIDE SEQUENCE</scope>
    <source>
        <strain evidence="6">20211129_DDA</strain>
        <tissue evidence="6">Liver</tissue>
    </source>
</reference>
<keyword evidence="4 5" id="KW-0802">TPR repeat</keyword>
<dbReference type="SUPFAM" id="SSF48452">
    <property type="entry name" value="TPR-like"/>
    <property type="match status" value="1"/>
</dbReference>
<dbReference type="PANTHER" id="PTHR21405">
    <property type="entry name" value="CDNA SEQUENCE BC021608"/>
    <property type="match status" value="1"/>
</dbReference>
<keyword evidence="3" id="KW-0677">Repeat</keyword>
<sequence length="188" mass="20448">MATPNDRAVLQSILNPSTPFGDLSGVDVLEESDAVDDDEAYNPELLKCVQDLEVAGVLAAESGHLAEAIKKFNEAIRLLPDRPSAHNNRAQVLRLQGDVTGALEELDKAVALSCGKGRSACQALVQRGLVYRLQGRDESAHEDFQHAAGLGSQFARQQLALMNPYAALCNRMLTQMVEKLRNPNVQQN</sequence>
<comment type="caution">
    <text evidence="6">The sequence shown here is derived from an EMBL/GenBank/DDBJ whole genome shotgun (WGS) entry which is preliminary data.</text>
</comment>